<protein>
    <submittedName>
        <fullName evidence="4">Fe2+-dicitrate sensor, membrane component</fullName>
    </submittedName>
</protein>
<evidence type="ECO:0000313" key="5">
    <source>
        <dbReference type="Proteomes" id="UP000010796"/>
    </source>
</evidence>
<feature type="transmembrane region" description="Helical" evidence="1">
    <location>
        <begin position="94"/>
        <end position="112"/>
    </location>
</feature>
<dbReference type="InterPro" id="IPR006860">
    <property type="entry name" value="FecR"/>
</dbReference>
<evidence type="ECO:0000256" key="1">
    <source>
        <dbReference type="SAM" id="Phobius"/>
    </source>
</evidence>
<dbReference type="HOGENOM" id="CLU_050192_2_2_10"/>
<dbReference type="Proteomes" id="UP000010796">
    <property type="component" value="Chromosome"/>
</dbReference>
<dbReference type="PANTHER" id="PTHR30273">
    <property type="entry name" value="PERIPLASMIC SIGNAL SENSOR AND SIGMA FACTOR ACTIVATOR FECR-RELATED"/>
    <property type="match status" value="1"/>
</dbReference>
<feature type="domain" description="Protein FecR C-terminal" evidence="3">
    <location>
        <begin position="276"/>
        <end position="343"/>
    </location>
</feature>
<dbReference type="Pfam" id="PF16344">
    <property type="entry name" value="FecR_C"/>
    <property type="match status" value="1"/>
</dbReference>
<proteinExistence type="predicted"/>
<dbReference type="EMBL" id="CP003346">
    <property type="protein sequence ID" value="AGA80133.1"/>
    <property type="molecule type" value="Genomic_DNA"/>
</dbReference>
<dbReference type="InterPro" id="IPR032508">
    <property type="entry name" value="FecR_C"/>
</dbReference>
<evidence type="ECO:0000259" key="2">
    <source>
        <dbReference type="Pfam" id="PF04773"/>
    </source>
</evidence>
<reference evidence="5" key="1">
    <citation type="submission" date="2012-02" db="EMBL/GenBank/DDBJ databases">
        <title>The complete genome of Echinicola vietnamensis DSM 17526.</title>
        <authorList>
            <person name="Lucas S."/>
            <person name="Copeland A."/>
            <person name="Lapidus A."/>
            <person name="Glavina del Rio T."/>
            <person name="Dalin E."/>
            <person name="Tice H."/>
            <person name="Bruce D."/>
            <person name="Goodwin L."/>
            <person name="Pitluck S."/>
            <person name="Peters L."/>
            <person name="Ovchinnikova G."/>
            <person name="Teshima H."/>
            <person name="Kyrpides N."/>
            <person name="Mavromatis K."/>
            <person name="Ivanova N."/>
            <person name="Brettin T."/>
            <person name="Detter J.C."/>
            <person name="Han C."/>
            <person name="Larimer F."/>
            <person name="Land M."/>
            <person name="Hauser L."/>
            <person name="Markowitz V."/>
            <person name="Cheng J.-F."/>
            <person name="Hugenholtz P."/>
            <person name="Woyke T."/>
            <person name="Wu D."/>
            <person name="Brambilla E."/>
            <person name="Klenk H.-P."/>
            <person name="Eisen J.A."/>
        </authorList>
    </citation>
    <scope>NUCLEOTIDE SEQUENCE [LARGE SCALE GENOMIC DNA]</scope>
    <source>
        <strain evidence="5">DSM 17526 / LMG 23754 / KMM 6221</strain>
    </source>
</reference>
<dbReference type="GO" id="GO:0016989">
    <property type="term" value="F:sigma factor antagonist activity"/>
    <property type="evidence" value="ECO:0007669"/>
    <property type="project" value="TreeGrafter"/>
</dbReference>
<sequence length="344" mass="39751">MSPLLIRKFFEGKCTSEEVHEILVWINSASGKCQLEKEFEKYDENMGGQGALDSEALFSKIKEKIKVKERSNPAFRDDRKDWEFQRKRRGYKKWYAIAAVMVLVGCLAFWGAKMDKSEHSMPVQKIEMITKSTSIGQKLQLTLVDGSHVYLNAGSKLIFPRHFDDQVREVYLEGEAFFDVERDEQRPFIVKTPNTTTRVLGTSFVVKESGHLGETKVGVLTGKVKVTNNVMDENSERKLQFTLLPMEAVSYSYVDGSMTKSRVEYDEMFAWKDNIISFKAASFQEVIAVLTKWYGVRFDIRKGFSSSKDFTGRFEHESLDHVLEGLSFTFQFNYRIEKEKILIY</sequence>
<dbReference type="PIRSF" id="PIRSF018266">
    <property type="entry name" value="FecR"/>
    <property type="match status" value="1"/>
</dbReference>
<name>L0G4A0_ECHVK</name>
<gene>
    <name evidence="4" type="ordered locus">Echvi_3923</name>
</gene>
<dbReference type="Pfam" id="PF04773">
    <property type="entry name" value="FecR"/>
    <property type="match status" value="1"/>
</dbReference>
<dbReference type="Gene3D" id="3.55.50.30">
    <property type="match status" value="1"/>
</dbReference>
<keyword evidence="1" id="KW-0472">Membrane</keyword>
<keyword evidence="5" id="KW-1185">Reference proteome</keyword>
<dbReference type="AlphaFoldDB" id="L0G4A0"/>
<dbReference type="InterPro" id="IPR012373">
    <property type="entry name" value="Ferrdict_sens_TM"/>
</dbReference>
<organism evidence="4 5">
    <name type="scientific">Echinicola vietnamensis (strain DSM 17526 / LMG 23754 / KMM 6221)</name>
    <dbReference type="NCBI Taxonomy" id="926556"/>
    <lineage>
        <taxon>Bacteria</taxon>
        <taxon>Pseudomonadati</taxon>
        <taxon>Bacteroidota</taxon>
        <taxon>Cytophagia</taxon>
        <taxon>Cytophagales</taxon>
        <taxon>Cyclobacteriaceae</taxon>
        <taxon>Echinicola</taxon>
    </lineage>
</organism>
<keyword evidence="1" id="KW-1133">Transmembrane helix</keyword>
<evidence type="ECO:0000259" key="3">
    <source>
        <dbReference type="Pfam" id="PF16344"/>
    </source>
</evidence>
<dbReference type="RefSeq" id="WP_015267671.1">
    <property type="nucleotide sequence ID" value="NC_019904.1"/>
</dbReference>
<dbReference type="KEGG" id="evi:Echvi_3923"/>
<keyword evidence="1" id="KW-0812">Transmembrane</keyword>
<evidence type="ECO:0000313" key="4">
    <source>
        <dbReference type="EMBL" id="AGA80133.1"/>
    </source>
</evidence>
<dbReference type="eggNOG" id="COG3712">
    <property type="taxonomic scope" value="Bacteria"/>
</dbReference>
<accession>L0G4A0</accession>
<feature type="domain" description="FecR protein" evidence="2">
    <location>
        <begin position="132"/>
        <end position="225"/>
    </location>
</feature>
<dbReference type="OrthoDB" id="1099916at2"/>
<dbReference type="STRING" id="926556.Echvi_3923"/>
<dbReference type="Gene3D" id="2.60.120.1440">
    <property type="match status" value="1"/>
</dbReference>
<dbReference type="PANTHER" id="PTHR30273:SF2">
    <property type="entry name" value="PROTEIN FECR"/>
    <property type="match status" value="1"/>
</dbReference>